<keyword evidence="2" id="KW-0472">Membrane</keyword>
<organism evidence="3 4">
    <name type="scientific">Limosa lapponica baueri</name>
    <dbReference type="NCBI Taxonomy" id="1758121"/>
    <lineage>
        <taxon>Eukaryota</taxon>
        <taxon>Metazoa</taxon>
        <taxon>Chordata</taxon>
        <taxon>Craniata</taxon>
        <taxon>Vertebrata</taxon>
        <taxon>Euteleostomi</taxon>
        <taxon>Archelosauria</taxon>
        <taxon>Archosauria</taxon>
        <taxon>Dinosauria</taxon>
        <taxon>Saurischia</taxon>
        <taxon>Theropoda</taxon>
        <taxon>Coelurosauria</taxon>
        <taxon>Aves</taxon>
        <taxon>Neognathae</taxon>
        <taxon>Neoaves</taxon>
        <taxon>Charadriiformes</taxon>
        <taxon>Scolopacidae</taxon>
        <taxon>Limosa</taxon>
    </lineage>
</organism>
<feature type="compositionally biased region" description="Acidic residues" evidence="1">
    <location>
        <begin position="88"/>
        <end position="121"/>
    </location>
</feature>
<dbReference type="OrthoDB" id="9390510at2759"/>
<dbReference type="GO" id="GO:0016020">
    <property type="term" value="C:membrane"/>
    <property type="evidence" value="ECO:0007669"/>
    <property type="project" value="TreeGrafter"/>
</dbReference>
<reference evidence="4" key="1">
    <citation type="submission" date="2017-11" db="EMBL/GenBank/DDBJ databases">
        <authorList>
            <person name="Lima N.C."/>
            <person name="Parody-Merino A.M."/>
            <person name="Battley P.F."/>
            <person name="Fidler A.E."/>
            <person name="Prosdocimi F."/>
        </authorList>
    </citation>
    <scope>NUCLEOTIDE SEQUENCE [LARGE SCALE GENOMIC DNA]</scope>
</reference>
<feature type="region of interest" description="Disordered" evidence="1">
    <location>
        <begin position="73"/>
        <end position="123"/>
    </location>
</feature>
<reference evidence="4" key="2">
    <citation type="submission" date="2017-12" db="EMBL/GenBank/DDBJ databases">
        <title>Genome sequence of the Bar-tailed Godwit (Limosa lapponica baueri).</title>
        <authorList>
            <person name="Lima N.C.B."/>
            <person name="Parody-Merino A.M."/>
            <person name="Battley P.F."/>
            <person name="Fidler A.E."/>
            <person name="Prosdocimi F."/>
        </authorList>
    </citation>
    <scope>NUCLEOTIDE SEQUENCE [LARGE SCALE GENOMIC DNA]</scope>
</reference>
<dbReference type="EMBL" id="KZ505785">
    <property type="protein sequence ID" value="PKU45045.1"/>
    <property type="molecule type" value="Genomic_DNA"/>
</dbReference>
<dbReference type="AlphaFoldDB" id="A0A2I0UG72"/>
<keyword evidence="2" id="KW-0812">Transmembrane</keyword>
<feature type="transmembrane region" description="Helical" evidence="2">
    <location>
        <begin position="45"/>
        <end position="65"/>
    </location>
</feature>
<evidence type="ECO:0000256" key="1">
    <source>
        <dbReference type="SAM" id="MobiDB-lite"/>
    </source>
</evidence>
<keyword evidence="3" id="KW-0675">Receptor</keyword>
<sequence length="338" mass="38078">MNRLVQHLAQQLSWKMSQLLPDLEQAQDQNGVAGKVLLLPTFQQWFFWASALGAGALLLLLCLCWRTTKRSCDQGSICKQGSPRRHEEEEEEEEDNSDDSDDDSYDADDSDSDSDSDDDDSGGPLGLHSCVAHQIQWPGPFKAEMCKVVEDLAEELFTACQIVSRRNFNLRLQPPVGVGCVYEGLRGLEDNVLYRLFVPLQPPPGHVFCLQRGTMSERLTSTSCIRVQLQCMCTRELLVEDVLCFLHHSREELESQGPSLLQTLCTNSYLDVEKTTCWFQLLLKDAWKLMPVSRHCRLTVLPGTGSCKLRIRKGKETLKIEMILGVPLGDTGSFLRLD</sequence>
<evidence type="ECO:0000313" key="3">
    <source>
        <dbReference type="EMBL" id="PKU45045.1"/>
    </source>
</evidence>
<keyword evidence="2" id="KW-1133">Transmembrane helix</keyword>
<proteinExistence type="predicted"/>
<protein>
    <submittedName>
        <fullName evidence="3">Inositol-trisphosphate receptor-interacting 1</fullName>
    </submittedName>
</protein>
<evidence type="ECO:0000256" key="2">
    <source>
        <dbReference type="SAM" id="Phobius"/>
    </source>
</evidence>
<keyword evidence="4" id="KW-1185">Reference proteome</keyword>
<dbReference type="PANTHER" id="PTHR10656">
    <property type="entry name" value="CELL FATE DETERMINING PROTEIN MAB21-RELATED"/>
    <property type="match status" value="1"/>
</dbReference>
<accession>A0A2I0UG72</accession>
<name>A0A2I0UG72_LIMLA</name>
<evidence type="ECO:0000313" key="4">
    <source>
        <dbReference type="Proteomes" id="UP000233556"/>
    </source>
</evidence>
<gene>
    <name evidence="3" type="ORF">llap_4658</name>
</gene>
<dbReference type="Gene3D" id="3.30.460.90">
    <property type="match status" value="1"/>
</dbReference>
<dbReference type="Proteomes" id="UP000233556">
    <property type="component" value="Unassembled WGS sequence"/>
</dbReference>
<dbReference type="PANTHER" id="PTHR10656:SF40">
    <property type="entry name" value="INOSITOL 1,4,5-TRISPHOSPHATE RECEPTOR-INTERACTING PROTEIN-LIKE 1"/>
    <property type="match status" value="1"/>
</dbReference>